<protein>
    <submittedName>
        <fullName evidence="3">Uncharacterized protein</fullName>
    </submittedName>
</protein>
<evidence type="ECO:0000313" key="3">
    <source>
        <dbReference type="EMBL" id="KJL37295.1"/>
    </source>
</evidence>
<keyword evidence="4" id="KW-1185">Reference proteome</keyword>
<feature type="transmembrane region" description="Helical" evidence="1">
    <location>
        <begin position="6"/>
        <end position="22"/>
    </location>
</feature>
<name>A0A0F0LYF1_9MICO</name>
<comment type="caution">
    <text evidence="3">The sequence shown here is derived from an EMBL/GenBank/DDBJ whole genome shotgun (WGS) entry which is preliminary data.</text>
</comment>
<evidence type="ECO:0000313" key="2">
    <source>
        <dbReference type="EMBL" id="HAN23967.1"/>
    </source>
</evidence>
<keyword evidence="1" id="KW-1133">Transmembrane helix</keyword>
<evidence type="ECO:0000313" key="5">
    <source>
        <dbReference type="Proteomes" id="UP000257479"/>
    </source>
</evidence>
<dbReference type="STRING" id="400772.RR49_01018"/>
<evidence type="ECO:0000313" key="4">
    <source>
        <dbReference type="Proteomes" id="UP000033451"/>
    </source>
</evidence>
<dbReference type="Proteomes" id="UP000033451">
    <property type="component" value="Unassembled WGS sequence"/>
</dbReference>
<dbReference type="EMBL" id="JYIY01000067">
    <property type="protein sequence ID" value="KJL37295.1"/>
    <property type="molecule type" value="Genomic_DNA"/>
</dbReference>
<dbReference type="AlphaFoldDB" id="A0A0F0LYF1"/>
<keyword evidence="1" id="KW-0472">Membrane</keyword>
<keyword evidence="1" id="KW-0812">Transmembrane</keyword>
<feature type="transmembrane region" description="Helical" evidence="1">
    <location>
        <begin position="58"/>
        <end position="78"/>
    </location>
</feature>
<accession>A0A0F0LYF1</accession>
<feature type="transmembrane region" description="Helical" evidence="1">
    <location>
        <begin position="29"/>
        <end position="52"/>
    </location>
</feature>
<dbReference type="RefSeq" id="WP_045246977.1">
    <property type="nucleotide sequence ID" value="NZ_DAIQHQ010000008.1"/>
</dbReference>
<dbReference type="Proteomes" id="UP000257479">
    <property type="component" value="Unassembled WGS sequence"/>
</dbReference>
<dbReference type="EMBL" id="DMNG01000089">
    <property type="protein sequence ID" value="HAN23967.1"/>
    <property type="molecule type" value="Genomic_DNA"/>
</dbReference>
<sequence>MDIVLAFLFGIGIGLVLHYALPGRDSRGVALLPAVGAVAGGAVWLALTWAGLTTDNPLLWVLSILAAVVVTVPVGVVLSRVRATHDAREKSRLKIG</sequence>
<reference evidence="3 4" key="1">
    <citation type="submission" date="2015-02" db="EMBL/GenBank/DDBJ databases">
        <title>Draft genome sequences of ten Microbacterium spp. with emphasis on heavy metal contaminated environments.</title>
        <authorList>
            <person name="Corretto E."/>
        </authorList>
    </citation>
    <scope>NUCLEOTIDE SEQUENCE [LARGE SCALE GENOMIC DNA]</scope>
    <source>
        <strain evidence="3 4">DSM 18659</strain>
    </source>
</reference>
<evidence type="ECO:0000256" key="1">
    <source>
        <dbReference type="SAM" id="Phobius"/>
    </source>
</evidence>
<reference evidence="2 5" key="2">
    <citation type="journal article" date="2018" name="Nat. Biotechnol.">
        <title>A standardized bacterial taxonomy based on genome phylogeny substantially revises the tree of life.</title>
        <authorList>
            <person name="Parks D.H."/>
            <person name="Chuvochina M."/>
            <person name="Waite D.W."/>
            <person name="Rinke C."/>
            <person name="Skarshewski A."/>
            <person name="Chaumeil P.A."/>
            <person name="Hugenholtz P."/>
        </authorList>
    </citation>
    <scope>NUCLEOTIDE SEQUENCE [LARGE SCALE GENOMIC DNA]</scope>
    <source>
        <strain evidence="2">UBA9152</strain>
    </source>
</reference>
<dbReference type="PATRIC" id="fig|400772.4.peg.1044"/>
<gene>
    <name evidence="2" type="ORF">DCP95_05260</name>
    <name evidence="3" type="ORF">RR49_01018</name>
</gene>
<proteinExistence type="predicted"/>
<organism evidence="3 4">
    <name type="scientific">Microbacterium ginsengisoli</name>
    <dbReference type="NCBI Taxonomy" id="400772"/>
    <lineage>
        <taxon>Bacteria</taxon>
        <taxon>Bacillati</taxon>
        <taxon>Actinomycetota</taxon>
        <taxon>Actinomycetes</taxon>
        <taxon>Micrococcales</taxon>
        <taxon>Microbacteriaceae</taxon>
        <taxon>Microbacterium</taxon>
    </lineage>
</organism>